<evidence type="ECO:0000256" key="1">
    <source>
        <dbReference type="SAM" id="MobiDB-lite"/>
    </source>
</evidence>
<protein>
    <submittedName>
        <fullName evidence="3">Exodeoxyribonuclease X</fullName>
    </submittedName>
</protein>
<evidence type="ECO:0000259" key="2">
    <source>
        <dbReference type="SMART" id="SM00479"/>
    </source>
</evidence>
<dbReference type="Proteomes" id="UP000192656">
    <property type="component" value="Unassembled WGS sequence"/>
</dbReference>
<dbReference type="GO" id="GO:0045004">
    <property type="term" value="P:DNA replication proofreading"/>
    <property type="evidence" value="ECO:0007669"/>
    <property type="project" value="TreeGrafter"/>
</dbReference>
<feature type="domain" description="Exonuclease" evidence="2">
    <location>
        <begin position="80"/>
        <end position="244"/>
    </location>
</feature>
<dbReference type="STRING" id="937218.SAMN06297251_105130"/>
<accession>A0A1W2AXP7</accession>
<dbReference type="InterPro" id="IPR012337">
    <property type="entry name" value="RNaseH-like_sf"/>
</dbReference>
<dbReference type="PANTHER" id="PTHR30231">
    <property type="entry name" value="DNA POLYMERASE III SUBUNIT EPSILON"/>
    <property type="match status" value="1"/>
</dbReference>
<dbReference type="GO" id="GO:0008408">
    <property type="term" value="F:3'-5' exonuclease activity"/>
    <property type="evidence" value="ECO:0007669"/>
    <property type="project" value="TreeGrafter"/>
</dbReference>
<organism evidence="3 4">
    <name type="scientific">Fulvimarina manganoxydans</name>
    <dbReference type="NCBI Taxonomy" id="937218"/>
    <lineage>
        <taxon>Bacteria</taxon>
        <taxon>Pseudomonadati</taxon>
        <taxon>Pseudomonadota</taxon>
        <taxon>Alphaproteobacteria</taxon>
        <taxon>Hyphomicrobiales</taxon>
        <taxon>Aurantimonadaceae</taxon>
        <taxon>Fulvimarina</taxon>
    </lineage>
</organism>
<dbReference type="InterPro" id="IPR036397">
    <property type="entry name" value="RNaseH_sf"/>
</dbReference>
<dbReference type="Gene3D" id="3.30.420.10">
    <property type="entry name" value="Ribonuclease H-like superfamily/Ribonuclease H"/>
    <property type="match status" value="1"/>
</dbReference>
<evidence type="ECO:0000313" key="4">
    <source>
        <dbReference type="Proteomes" id="UP000192656"/>
    </source>
</evidence>
<proteinExistence type="predicted"/>
<dbReference type="GO" id="GO:0003676">
    <property type="term" value="F:nucleic acid binding"/>
    <property type="evidence" value="ECO:0007669"/>
    <property type="project" value="InterPro"/>
</dbReference>
<dbReference type="EMBL" id="FWXR01000005">
    <property type="protein sequence ID" value="SMC64948.1"/>
    <property type="molecule type" value="Genomic_DNA"/>
</dbReference>
<gene>
    <name evidence="3" type="ORF">SAMN06297251_105130</name>
</gene>
<reference evidence="3 4" key="1">
    <citation type="submission" date="2017-04" db="EMBL/GenBank/DDBJ databases">
        <authorList>
            <person name="Afonso C.L."/>
            <person name="Miller P.J."/>
            <person name="Scott M.A."/>
            <person name="Spackman E."/>
            <person name="Goraichik I."/>
            <person name="Dimitrov K.M."/>
            <person name="Suarez D.L."/>
            <person name="Swayne D.E."/>
        </authorList>
    </citation>
    <scope>NUCLEOTIDE SEQUENCE [LARGE SCALE GENOMIC DNA]</scope>
    <source>
        <strain evidence="3 4">CGMCC 1.10972</strain>
    </source>
</reference>
<keyword evidence="4" id="KW-1185">Reference proteome</keyword>
<dbReference type="GO" id="GO:0005829">
    <property type="term" value="C:cytosol"/>
    <property type="evidence" value="ECO:0007669"/>
    <property type="project" value="TreeGrafter"/>
</dbReference>
<feature type="compositionally biased region" description="Basic and acidic residues" evidence="1">
    <location>
        <begin position="1"/>
        <end position="11"/>
    </location>
</feature>
<dbReference type="SUPFAM" id="SSF53098">
    <property type="entry name" value="Ribonuclease H-like"/>
    <property type="match status" value="1"/>
</dbReference>
<dbReference type="AlphaFoldDB" id="A0A1W2AXP7"/>
<dbReference type="Pfam" id="PF00929">
    <property type="entry name" value="RNase_T"/>
    <property type="match status" value="1"/>
</dbReference>
<dbReference type="CDD" id="cd06127">
    <property type="entry name" value="DEDDh"/>
    <property type="match status" value="1"/>
</dbReference>
<dbReference type="InterPro" id="IPR013520">
    <property type="entry name" value="Ribonucl_H"/>
</dbReference>
<feature type="region of interest" description="Disordered" evidence="1">
    <location>
        <begin position="1"/>
        <end position="34"/>
    </location>
</feature>
<dbReference type="PANTHER" id="PTHR30231:SF37">
    <property type="entry name" value="EXODEOXYRIBONUCLEASE 10"/>
    <property type="match status" value="1"/>
</dbReference>
<sequence>MRRSVSGDKRSQSLSDAIGEPNYETMTDAEDRVPGSSHMIDVASVAPPPADLRGPSRMSDGLFPPAQKTPSLFAEAGPAVVRVIDTETAGQRLEDDAVLEIGSVDLDLATGRIFNPMQTFCDPGGVAINPKARRIHQISDEMLAGAPPFAEAVAPFHAPIYAAQRAEFDRSRLRLTGRWLCTHKLALRAFPKVRAHGLQSLVKYLPLNLSEVEPHLAGLHAHRALYDALCTAVLLKAITEALMPRCQDIEDFLERAEKVSAEPALLAKLRFGRHKGVPLAEVPSDYLEWLLAEPGMNADAVFTARHHLASRGIRGARKLPTA</sequence>
<dbReference type="SMART" id="SM00479">
    <property type="entry name" value="EXOIII"/>
    <property type="match status" value="1"/>
</dbReference>
<evidence type="ECO:0000313" key="3">
    <source>
        <dbReference type="EMBL" id="SMC64948.1"/>
    </source>
</evidence>
<name>A0A1W2AXP7_9HYPH</name>